<dbReference type="EMBL" id="LRGB01002127">
    <property type="protein sequence ID" value="KZS08996.1"/>
    <property type="molecule type" value="Genomic_DNA"/>
</dbReference>
<keyword evidence="2" id="KW-1185">Reference proteome</keyword>
<proteinExistence type="predicted"/>
<gene>
    <name evidence="1" type="ORF">APZ42_026898</name>
</gene>
<evidence type="ECO:0000313" key="2">
    <source>
        <dbReference type="Proteomes" id="UP000076858"/>
    </source>
</evidence>
<protein>
    <submittedName>
        <fullName evidence="1">Uncharacterized protein</fullName>
    </submittedName>
</protein>
<dbReference type="Proteomes" id="UP000076858">
    <property type="component" value="Unassembled WGS sequence"/>
</dbReference>
<name>A0A164RVY5_9CRUS</name>
<reference evidence="1 2" key="1">
    <citation type="submission" date="2016-03" db="EMBL/GenBank/DDBJ databases">
        <title>EvidentialGene: Evidence-directed Construction of Genes on Genomes.</title>
        <authorList>
            <person name="Gilbert D.G."/>
            <person name="Choi J.-H."/>
            <person name="Mockaitis K."/>
            <person name="Colbourne J."/>
            <person name="Pfrender M."/>
        </authorList>
    </citation>
    <scope>NUCLEOTIDE SEQUENCE [LARGE SCALE GENOMIC DNA]</scope>
    <source>
        <strain evidence="1 2">Xinb3</strain>
        <tissue evidence="1">Complete organism</tissue>
    </source>
</reference>
<accession>A0A164RVY5</accession>
<comment type="caution">
    <text evidence="1">The sequence shown here is derived from an EMBL/GenBank/DDBJ whole genome shotgun (WGS) entry which is preliminary data.</text>
</comment>
<evidence type="ECO:0000313" key="1">
    <source>
        <dbReference type="EMBL" id="KZS08996.1"/>
    </source>
</evidence>
<dbReference type="AlphaFoldDB" id="A0A164RVY5"/>
<organism evidence="1 2">
    <name type="scientific">Daphnia magna</name>
    <dbReference type="NCBI Taxonomy" id="35525"/>
    <lineage>
        <taxon>Eukaryota</taxon>
        <taxon>Metazoa</taxon>
        <taxon>Ecdysozoa</taxon>
        <taxon>Arthropoda</taxon>
        <taxon>Crustacea</taxon>
        <taxon>Branchiopoda</taxon>
        <taxon>Diplostraca</taxon>
        <taxon>Cladocera</taxon>
        <taxon>Anomopoda</taxon>
        <taxon>Daphniidae</taxon>
        <taxon>Daphnia</taxon>
    </lineage>
</organism>
<sequence length="38" mass="4494">MFVLTTFSLIGWTINIVNVKFTFTFNCNTETMRRRSTC</sequence>